<feature type="binding site" evidence="8">
    <location>
        <begin position="278"/>
        <end position="281"/>
    </location>
    <ligand>
        <name>ATP</name>
        <dbReference type="ChEBI" id="CHEBI:30616"/>
    </ligand>
</feature>
<organism evidence="11 12">
    <name type="scientific">Candidatus Nealsonbacteria bacterium CG_4_9_14_0_8_um_filter_35_12</name>
    <dbReference type="NCBI Taxonomy" id="1974692"/>
    <lineage>
        <taxon>Bacteria</taxon>
        <taxon>Candidatus Nealsoniibacteriota</taxon>
    </lineage>
</organism>
<gene>
    <name evidence="6" type="primary">serS</name>
    <name evidence="11" type="ORF">CO077_01555</name>
</gene>
<comment type="function">
    <text evidence="6">Catalyzes the attachment of serine to tRNA(Ser). Is also able to aminoacylate tRNA(Sec) with serine, to form the misacylated tRNA L-seryl-tRNA(Sec), which will be further converted into selenocysteinyl-tRNA(Sec).</text>
</comment>
<dbReference type="EMBL" id="PFTB01000038">
    <property type="protein sequence ID" value="PJB99465.1"/>
    <property type="molecule type" value="Genomic_DNA"/>
</dbReference>
<feature type="binding site" evidence="7">
    <location>
        <position position="262"/>
    </location>
    <ligand>
        <name>L-serine</name>
        <dbReference type="ChEBI" id="CHEBI:33384"/>
    </ligand>
</feature>
<dbReference type="UniPathway" id="UPA00906">
    <property type="reaction ID" value="UER00895"/>
</dbReference>
<dbReference type="InterPro" id="IPR042103">
    <property type="entry name" value="SerRS_1_N_sf"/>
</dbReference>
<feature type="binding site" evidence="6 7">
    <location>
        <position position="285"/>
    </location>
    <ligand>
        <name>L-serine</name>
        <dbReference type="ChEBI" id="CHEBI:33384"/>
    </ligand>
</feature>
<dbReference type="InterPro" id="IPR015866">
    <property type="entry name" value="Ser-tRNA-synth_1_N"/>
</dbReference>
<feature type="coiled-coil region" evidence="9">
    <location>
        <begin position="37"/>
        <end position="101"/>
    </location>
</feature>
<evidence type="ECO:0000313" key="11">
    <source>
        <dbReference type="EMBL" id="PJB99465.1"/>
    </source>
</evidence>
<keyword evidence="5 6" id="KW-0030">Aminoacyl-tRNA synthetase</keyword>
<dbReference type="InterPro" id="IPR006195">
    <property type="entry name" value="aa-tRNA-synth_II"/>
</dbReference>
<dbReference type="PROSITE" id="PS50862">
    <property type="entry name" value="AA_TRNA_LIGASE_II"/>
    <property type="match status" value="1"/>
</dbReference>
<dbReference type="InterPro" id="IPR010978">
    <property type="entry name" value="tRNA-bd_arm"/>
</dbReference>
<comment type="catalytic activity">
    <reaction evidence="6">
        <text>tRNA(Ser) + L-serine + ATP = L-seryl-tRNA(Ser) + AMP + diphosphate + H(+)</text>
        <dbReference type="Rhea" id="RHEA:12292"/>
        <dbReference type="Rhea" id="RHEA-COMP:9669"/>
        <dbReference type="Rhea" id="RHEA-COMP:9703"/>
        <dbReference type="ChEBI" id="CHEBI:15378"/>
        <dbReference type="ChEBI" id="CHEBI:30616"/>
        <dbReference type="ChEBI" id="CHEBI:33019"/>
        <dbReference type="ChEBI" id="CHEBI:33384"/>
        <dbReference type="ChEBI" id="CHEBI:78442"/>
        <dbReference type="ChEBI" id="CHEBI:78533"/>
        <dbReference type="ChEBI" id="CHEBI:456215"/>
        <dbReference type="EC" id="6.1.1.11"/>
    </reaction>
</comment>
<dbReference type="GO" id="GO:0006434">
    <property type="term" value="P:seryl-tRNA aminoacylation"/>
    <property type="evidence" value="ECO:0007669"/>
    <property type="project" value="UniProtKB-UniRule"/>
</dbReference>
<keyword evidence="1 6" id="KW-0436">Ligase</keyword>
<dbReference type="Gene3D" id="1.10.287.40">
    <property type="entry name" value="Serine-tRNA synthetase, tRNA binding domain"/>
    <property type="match status" value="1"/>
</dbReference>
<dbReference type="GO" id="GO:0005737">
    <property type="term" value="C:cytoplasm"/>
    <property type="evidence" value="ECO:0007669"/>
    <property type="project" value="UniProtKB-SubCell"/>
</dbReference>
<feature type="binding site" evidence="7">
    <location>
        <position position="231"/>
    </location>
    <ligand>
        <name>L-serine</name>
        <dbReference type="ChEBI" id="CHEBI:33384"/>
    </ligand>
</feature>
<feature type="binding site" evidence="6 8">
    <location>
        <begin position="262"/>
        <end position="264"/>
    </location>
    <ligand>
        <name>ATP</name>
        <dbReference type="ChEBI" id="CHEBI:30616"/>
    </ligand>
</feature>
<feature type="binding site" evidence="6 8">
    <location>
        <begin position="349"/>
        <end position="352"/>
    </location>
    <ligand>
        <name>ATP</name>
        <dbReference type="ChEBI" id="CHEBI:30616"/>
    </ligand>
</feature>
<evidence type="ECO:0000256" key="6">
    <source>
        <dbReference type="HAMAP-Rule" id="MF_00176"/>
    </source>
</evidence>
<feature type="domain" description="Aminoacyl-transfer RNA synthetases class-II family profile" evidence="10">
    <location>
        <begin position="140"/>
        <end position="409"/>
    </location>
</feature>
<feature type="site" description="Important for serine binding" evidence="7">
    <location>
        <position position="384"/>
    </location>
</feature>
<keyword evidence="9" id="KW-0175">Coiled coil</keyword>
<comment type="caution">
    <text evidence="11">The sequence shown here is derived from an EMBL/GenBank/DDBJ whole genome shotgun (WGS) entry which is preliminary data.</text>
</comment>
<dbReference type="EC" id="6.1.1.11" evidence="6"/>
<comment type="pathway">
    <text evidence="6">Aminoacyl-tRNA biosynthesis; selenocysteinyl-tRNA(Sec) biosynthesis; L-seryl-tRNA(Sec) from L-serine and tRNA(Sec): step 1/1.</text>
</comment>
<name>A0A2M8DMV0_9BACT</name>
<accession>A0A2M8DMV0</accession>
<comment type="similarity">
    <text evidence="6">Belongs to the class-II aminoacyl-tRNA synthetase family. Type-1 seryl-tRNA synthetase subfamily.</text>
</comment>
<comment type="domain">
    <text evidence="6">Consists of two distinct domains, a catalytic core and a N-terminal extension that is involved in tRNA binding.</text>
</comment>
<dbReference type="Pfam" id="PF02403">
    <property type="entry name" value="Seryl_tRNA_N"/>
    <property type="match status" value="1"/>
</dbReference>
<dbReference type="InterPro" id="IPR033729">
    <property type="entry name" value="SerRS_core"/>
</dbReference>
<feature type="binding site" evidence="6">
    <location>
        <position position="278"/>
    </location>
    <ligand>
        <name>ATP</name>
        <dbReference type="ChEBI" id="CHEBI:30616"/>
    </ligand>
</feature>
<dbReference type="HAMAP" id="MF_00176">
    <property type="entry name" value="Ser_tRNA_synth_type1"/>
    <property type="match status" value="1"/>
</dbReference>
<feature type="binding site" evidence="6">
    <location>
        <begin position="231"/>
        <end position="233"/>
    </location>
    <ligand>
        <name>L-serine</name>
        <dbReference type="ChEBI" id="CHEBI:33384"/>
    </ligand>
</feature>
<evidence type="ECO:0000256" key="7">
    <source>
        <dbReference type="PIRSR" id="PIRSR001529-1"/>
    </source>
</evidence>
<dbReference type="GO" id="GO:0004828">
    <property type="term" value="F:serine-tRNA ligase activity"/>
    <property type="evidence" value="ECO:0007669"/>
    <property type="project" value="UniProtKB-UniRule"/>
</dbReference>
<keyword evidence="4 6" id="KW-0648">Protein biosynthesis</keyword>
<evidence type="ECO:0000256" key="4">
    <source>
        <dbReference type="ARBA" id="ARBA00022917"/>
    </source>
</evidence>
<dbReference type="Pfam" id="PF00587">
    <property type="entry name" value="tRNA-synt_2b"/>
    <property type="match status" value="1"/>
</dbReference>
<evidence type="ECO:0000256" key="2">
    <source>
        <dbReference type="ARBA" id="ARBA00022741"/>
    </source>
</evidence>
<feature type="binding site" evidence="6">
    <location>
        <position position="384"/>
    </location>
    <ligand>
        <name>L-serine</name>
        <dbReference type="ChEBI" id="CHEBI:33384"/>
    </ligand>
</feature>
<comment type="catalytic activity">
    <reaction evidence="6">
        <text>tRNA(Sec) + L-serine + ATP = L-seryl-tRNA(Sec) + AMP + diphosphate + H(+)</text>
        <dbReference type="Rhea" id="RHEA:42580"/>
        <dbReference type="Rhea" id="RHEA-COMP:9742"/>
        <dbReference type="Rhea" id="RHEA-COMP:10128"/>
        <dbReference type="ChEBI" id="CHEBI:15378"/>
        <dbReference type="ChEBI" id="CHEBI:30616"/>
        <dbReference type="ChEBI" id="CHEBI:33019"/>
        <dbReference type="ChEBI" id="CHEBI:33384"/>
        <dbReference type="ChEBI" id="CHEBI:78442"/>
        <dbReference type="ChEBI" id="CHEBI:78533"/>
        <dbReference type="ChEBI" id="CHEBI:456215"/>
        <dbReference type="EC" id="6.1.1.11"/>
    </reaction>
</comment>
<dbReference type="AlphaFoldDB" id="A0A2M8DMV0"/>
<dbReference type="CDD" id="cd00770">
    <property type="entry name" value="SerRS_core"/>
    <property type="match status" value="1"/>
</dbReference>
<dbReference type="PRINTS" id="PR00981">
    <property type="entry name" value="TRNASYNTHSER"/>
</dbReference>
<dbReference type="InterPro" id="IPR045864">
    <property type="entry name" value="aa-tRNA-synth_II/BPL/LPL"/>
</dbReference>
<dbReference type="SUPFAM" id="SSF46589">
    <property type="entry name" value="tRNA-binding arm"/>
    <property type="match status" value="1"/>
</dbReference>
<evidence type="ECO:0000256" key="5">
    <source>
        <dbReference type="ARBA" id="ARBA00023146"/>
    </source>
</evidence>
<evidence type="ECO:0000256" key="1">
    <source>
        <dbReference type="ARBA" id="ARBA00022598"/>
    </source>
</evidence>
<keyword evidence="3 6" id="KW-0067">ATP-binding</keyword>
<proteinExistence type="inferred from homology"/>
<evidence type="ECO:0000313" key="12">
    <source>
        <dbReference type="Proteomes" id="UP000228875"/>
    </source>
</evidence>
<dbReference type="InterPro" id="IPR002314">
    <property type="entry name" value="aa-tRNA-synt_IIb"/>
</dbReference>
<comment type="subunit">
    <text evidence="6">Homodimer. The tRNA molecule binds across the dimer.</text>
</comment>
<dbReference type="PIRSF" id="PIRSF001529">
    <property type="entry name" value="Ser-tRNA-synth_IIa"/>
    <property type="match status" value="1"/>
</dbReference>
<feature type="binding site" evidence="7">
    <location>
        <position position="382"/>
    </location>
    <ligand>
        <name>L-serine</name>
        <dbReference type="ChEBI" id="CHEBI:33384"/>
    </ligand>
</feature>
<evidence type="ECO:0000256" key="9">
    <source>
        <dbReference type="SAM" id="Coils"/>
    </source>
</evidence>
<sequence length="423" mass="49034">MLDIKFIRNNPDLVKKGCQKKGVEVDIDGLLEIDKKRLETLQALEEIRAQKNRANKEIQKAKDEKEKNKIILKMQELDKNNDRLEKTLKTLNVEFNNLMLQIPNLPLDDVPIGKDESENVVLREVGVVSPRPKFDFKPRDYLEIADNLDLIDTERAAKVSGTRFGILKREAVLLKFALRNFTSEILIKEGFIPIDPAVMIKPEMMQGMGYVERGREEIYYLKNDNLCLIGTAEQAIGPIHANEIFEEKDLPKRYFAFTPCFRREAGSYGKDTKGIFRVHQFDKIEMFSFCRPEDSKKEHQFFLEIEEKLMQALKIPYRVVQMCTGDLGDPTAAKYDIEAWFSSQNRYRETHSTSNCTDFQARRLNIRYKRKDGKLDFVHTVNGTAFAIGRAIIAILENYQQKDGSILVPEVLQKFLPFKIIKR</sequence>
<evidence type="ECO:0000256" key="3">
    <source>
        <dbReference type="ARBA" id="ARBA00022840"/>
    </source>
</evidence>
<dbReference type="Proteomes" id="UP000228875">
    <property type="component" value="Unassembled WGS sequence"/>
</dbReference>
<keyword evidence="2 6" id="KW-0547">Nucleotide-binding</keyword>
<dbReference type="InterPro" id="IPR002317">
    <property type="entry name" value="Ser-tRNA-ligase_type_1"/>
</dbReference>
<reference evidence="12" key="1">
    <citation type="submission" date="2017-09" db="EMBL/GenBank/DDBJ databases">
        <title>Depth-based differentiation of microbial function through sediment-hosted aquifers and enrichment of novel symbionts in the deep terrestrial subsurface.</title>
        <authorList>
            <person name="Probst A.J."/>
            <person name="Ladd B."/>
            <person name="Jarett J.K."/>
            <person name="Geller-Mcgrath D.E."/>
            <person name="Sieber C.M.K."/>
            <person name="Emerson J.B."/>
            <person name="Anantharaman K."/>
            <person name="Thomas B.C."/>
            <person name="Malmstrom R."/>
            <person name="Stieglmeier M."/>
            <person name="Klingl A."/>
            <person name="Woyke T."/>
            <person name="Ryan C.M."/>
            <person name="Banfield J.F."/>
        </authorList>
    </citation>
    <scope>NUCLEOTIDE SEQUENCE [LARGE SCALE GENOMIC DNA]</scope>
</reference>
<evidence type="ECO:0000259" key="10">
    <source>
        <dbReference type="PROSITE" id="PS50862"/>
    </source>
</evidence>
<dbReference type="PANTHER" id="PTHR11778">
    <property type="entry name" value="SERYL-TRNA SYNTHETASE"/>
    <property type="match status" value="1"/>
</dbReference>
<protein>
    <recommendedName>
        <fullName evidence="6">Serine--tRNA ligase</fullName>
        <ecNumber evidence="6">6.1.1.11</ecNumber>
    </recommendedName>
    <alternativeName>
        <fullName evidence="6">Seryl-tRNA synthetase</fullName>
        <shortName evidence="6">SerRS</shortName>
    </alternativeName>
    <alternativeName>
        <fullName evidence="6">Seryl-tRNA(Ser/Sec) synthetase</fullName>
    </alternativeName>
</protein>
<comment type="subcellular location">
    <subcellularLocation>
        <location evidence="6">Cytoplasm</location>
    </subcellularLocation>
</comment>
<keyword evidence="6" id="KW-0963">Cytoplasm</keyword>
<dbReference type="GO" id="GO:0016260">
    <property type="term" value="P:selenocysteine biosynthetic process"/>
    <property type="evidence" value="ECO:0007669"/>
    <property type="project" value="UniProtKB-UniRule"/>
</dbReference>
<dbReference type="SUPFAM" id="SSF55681">
    <property type="entry name" value="Class II aaRS and biotin synthetases"/>
    <property type="match status" value="1"/>
</dbReference>
<dbReference type="NCBIfam" id="TIGR00414">
    <property type="entry name" value="serS"/>
    <property type="match status" value="1"/>
</dbReference>
<evidence type="ECO:0000256" key="8">
    <source>
        <dbReference type="PIRSR" id="PIRSR001529-2"/>
    </source>
</evidence>
<dbReference type="GO" id="GO:0005524">
    <property type="term" value="F:ATP binding"/>
    <property type="evidence" value="ECO:0007669"/>
    <property type="project" value="UniProtKB-UniRule"/>
</dbReference>
<dbReference type="Gene3D" id="3.30.930.10">
    <property type="entry name" value="Bira Bifunctional Protein, Domain 2"/>
    <property type="match status" value="1"/>
</dbReference>